<reference evidence="2" key="2">
    <citation type="submission" date="2021-04" db="EMBL/GenBank/DDBJ databases">
        <authorList>
            <person name="Gilroy R."/>
        </authorList>
    </citation>
    <scope>NUCLEOTIDE SEQUENCE</scope>
    <source>
        <strain evidence="2">CHK179-7159</strain>
    </source>
</reference>
<feature type="transmembrane region" description="Helical" evidence="1">
    <location>
        <begin position="376"/>
        <end position="399"/>
    </location>
</feature>
<feature type="transmembrane region" description="Helical" evidence="1">
    <location>
        <begin position="85"/>
        <end position="107"/>
    </location>
</feature>
<accession>A0A9D2I1Q2</accession>
<protein>
    <recommendedName>
        <fullName evidence="4">ABC-2 type transport system permease protein</fullName>
    </recommendedName>
</protein>
<feature type="transmembrane region" description="Helical" evidence="1">
    <location>
        <begin position="420"/>
        <end position="444"/>
    </location>
</feature>
<dbReference type="Proteomes" id="UP000886858">
    <property type="component" value="Unassembled WGS sequence"/>
</dbReference>
<feature type="transmembrane region" description="Helical" evidence="1">
    <location>
        <begin position="450"/>
        <end position="471"/>
    </location>
</feature>
<reference evidence="2" key="1">
    <citation type="journal article" date="2021" name="PeerJ">
        <title>Extensive microbial diversity within the chicken gut microbiome revealed by metagenomics and culture.</title>
        <authorList>
            <person name="Gilroy R."/>
            <person name="Ravi A."/>
            <person name="Getino M."/>
            <person name="Pursley I."/>
            <person name="Horton D.L."/>
            <person name="Alikhan N.F."/>
            <person name="Baker D."/>
            <person name="Gharbi K."/>
            <person name="Hall N."/>
            <person name="Watson M."/>
            <person name="Adriaenssens E.M."/>
            <person name="Foster-Nyarko E."/>
            <person name="Jarju S."/>
            <person name="Secka A."/>
            <person name="Antonio M."/>
            <person name="Oren A."/>
            <person name="Chaudhuri R.R."/>
            <person name="La Ragione R."/>
            <person name="Hildebrand F."/>
            <person name="Pallen M.J."/>
        </authorList>
    </citation>
    <scope>NUCLEOTIDE SEQUENCE</scope>
    <source>
        <strain evidence="2">CHK179-7159</strain>
    </source>
</reference>
<evidence type="ECO:0008006" key="4">
    <source>
        <dbReference type="Google" id="ProtNLM"/>
    </source>
</evidence>
<feature type="transmembrane region" description="Helical" evidence="1">
    <location>
        <begin position="335"/>
        <end position="356"/>
    </location>
</feature>
<name>A0A9D2I1Q2_9FIRM</name>
<feature type="transmembrane region" description="Helical" evidence="1">
    <location>
        <begin position="138"/>
        <end position="155"/>
    </location>
</feature>
<keyword evidence="1" id="KW-0472">Membrane</keyword>
<sequence length="561" mass="60638">MREIENPTVPASMGLLGQSALLIRLKLRNCLGLNEVLHGKDGRKSVRLTGMLLVYMLLAGMMIFYIAAAAFLLCLSGAGESVPSFAVLISGAVIFLFSFLKAGAFLFDPADLERLTPLPLSPTAVIVSRFFILYAEELLFSAVTVLPASLVYLLMERPGAGFLPLTLFALPFQPFLPLTAAAVVGTLLLAAGAGMKHKRAVTLILTTGFSMLLVTGSFAFSFSMKEPDVGKLGETLKMAVNAGCRFYPPAGLYAAGVMGRSTPALLLFVGLSAGIFAIFAAVTGPRFRKISGAIWTDARSRRSAGDRFLLSGLRQRPVWRAEYIRELRRYFASNIYVSNTLVIYLLMVVLASALAVMGNERIAAAMQMPEDETRRLLRVGIPFLMAFLAAMGNTTPVSISMEGKQLWLLQSLPIRPQAVFLGKILVNLTVSVPSVLLSALAVTLGGWADGIWTTAFPLVFLWPLSALGIWINRKLPSFDWESETAAVKQSLSLLVSMLAGCLIILPAAVMIFILEYLPGQGTLTGLPEFVVKGAILLLALFGGTLLYRSCCRSIAFHKDFC</sequence>
<dbReference type="EMBL" id="DWYY01000005">
    <property type="protein sequence ID" value="HJA91641.1"/>
    <property type="molecule type" value="Genomic_DNA"/>
</dbReference>
<dbReference type="AlphaFoldDB" id="A0A9D2I1Q2"/>
<keyword evidence="1" id="KW-1133">Transmembrane helix</keyword>
<feature type="transmembrane region" description="Helical" evidence="1">
    <location>
        <begin position="200"/>
        <end position="222"/>
    </location>
</feature>
<keyword evidence="1" id="KW-0812">Transmembrane</keyword>
<feature type="transmembrane region" description="Helical" evidence="1">
    <location>
        <begin position="52"/>
        <end position="73"/>
    </location>
</feature>
<feature type="transmembrane region" description="Helical" evidence="1">
    <location>
        <begin position="175"/>
        <end position="193"/>
    </location>
</feature>
<feature type="transmembrane region" description="Helical" evidence="1">
    <location>
        <begin position="491"/>
        <end position="517"/>
    </location>
</feature>
<evidence type="ECO:0000256" key="1">
    <source>
        <dbReference type="SAM" id="Phobius"/>
    </source>
</evidence>
<gene>
    <name evidence="2" type="ORF">H9717_00715</name>
</gene>
<organism evidence="2 3">
    <name type="scientific">Candidatus Eisenbergiella merdipullorum</name>
    <dbReference type="NCBI Taxonomy" id="2838553"/>
    <lineage>
        <taxon>Bacteria</taxon>
        <taxon>Bacillati</taxon>
        <taxon>Bacillota</taxon>
        <taxon>Clostridia</taxon>
        <taxon>Lachnospirales</taxon>
        <taxon>Lachnospiraceae</taxon>
        <taxon>Eisenbergiella</taxon>
    </lineage>
</organism>
<feature type="transmembrane region" description="Helical" evidence="1">
    <location>
        <begin position="529"/>
        <end position="547"/>
    </location>
</feature>
<evidence type="ECO:0000313" key="3">
    <source>
        <dbReference type="Proteomes" id="UP000886858"/>
    </source>
</evidence>
<evidence type="ECO:0000313" key="2">
    <source>
        <dbReference type="EMBL" id="HJA91641.1"/>
    </source>
</evidence>
<feature type="transmembrane region" description="Helical" evidence="1">
    <location>
        <begin position="264"/>
        <end position="282"/>
    </location>
</feature>
<comment type="caution">
    <text evidence="2">The sequence shown here is derived from an EMBL/GenBank/DDBJ whole genome shotgun (WGS) entry which is preliminary data.</text>
</comment>
<proteinExistence type="predicted"/>